<evidence type="ECO:0000313" key="3">
    <source>
        <dbReference type="EMBL" id="SDF29273.1"/>
    </source>
</evidence>
<dbReference type="AlphaFoldDB" id="A0A8G2EVI5"/>
<feature type="region of interest" description="Disordered" evidence="1">
    <location>
        <begin position="59"/>
        <end position="78"/>
    </location>
</feature>
<organism evidence="3 4">
    <name type="scientific">Thalassobaculum litoreum DSM 18839</name>
    <dbReference type="NCBI Taxonomy" id="1123362"/>
    <lineage>
        <taxon>Bacteria</taxon>
        <taxon>Pseudomonadati</taxon>
        <taxon>Pseudomonadota</taxon>
        <taxon>Alphaproteobacteria</taxon>
        <taxon>Rhodospirillales</taxon>
        <taxon>Thalassobaculaceae</taxon>
        <taxon>Thalassobaculum</taxon>
    </lineage>
</organism>
<comment type="caution">
    <text evidence="3">The sequence shown here is derived from an EMBL/GenBank/DDBJ whole genome shotgun (WGS) entry which is preliminary data.</text>
</comment>
<accession>A0A8G2EVI5</accession>
<feature type="transmembrane region" description="Helical" evidence="2">
    <location>
        <begin position="156"/>
        <end position="180"/>
    </location>
</feature>
<keyword evidence="2" id="KW-1133">Transmembrane helix</keyword>
<dbReference type="Proteomes" id="UP000198615">
    <property type="component" value="Unassembled WGS sequence"/>
</dbReference>
<evidence type="ECO:0000313" key="4">
    <source>
        <dbReference type="Proteomes" id="UP000198615"/>
    </source>
</evidence>
<protein>
    <submittedName>
        <fullName evidence="3">Uncharacterized protein</fullName>
    </submittedName>
</protein>
<keyword evidence="4" id="KW-1185">Reference proteome</keyword>
<gene>
    <name evidence="3" type="ORF">SAMN05660686_00923</name>
</gene>
<feature type="compositionally biased region" description="Polar residues" evidence="1">
    <location>
        <begin position="1"/>
        <end position="10"/>
    </location>
</feature>
<feature type="compositionally biased region" description="Basic residues" evidence="1">
    <location>
        <begin position="20"/>
        <end position="30"/>
    </location>
</feature>
<feature type="region of interest" description="Disordered" evidence="1">
    <location>
        <begin position="1"/>
        <end position="35"/>
    </location>
</feature>
<reference evidence="3 4" key="1">
    <citation type="submission" date="2016-10" db="EMBL/GenBank/DDBJ databases">
        <authorList>
            <person name="Varghese N."/>
            <person name="Submissions S."/>
        </authorList>
    </citation>
    <scope>NUCLEOTIDE SEQUENCE [LARGE SCALE GENOMIC DNA]</scope>
    <source>
        <strain evidence="3 4">DSM 18839</strain>
    </source>
</reference>
<name>A0A8G2EVI5_9PROT</name>
<sequence length="236" mass="24924">MASDFWSSPSVPFFPDRRQPGSRHRPRPVARRGAGDRAVLFRGGPVGLAELVLGALHPDRPRPGPAPGGAETVEAEAVSPPLSPGERRVVSWYRRLLGLIAYLCAISILATTHGVADWLTLVAVALAAVYLVAVWKRTAIGKPRFQTGANWKGRGSLGLIVPVTVGLSLLTAAVGGVFALADPVAYGFAVGSAPVLFLALASILPAGRWRAARTRSRSSRRSAGRSPPKHGPRSPR</sequence>
<dbReference type="EMBL" id="FNBW01000002">
    <property type="protein sequence ID" value="SDF29273.1"/>
    <property type="molecule type" value="Genomic_DNA"/>
</dbReference>
<keyword evidence="2" id="KW-0812">Transmembrane</keyword>
<feature type="transmembrane region" description="Helical" evidence="2">
    <location>
        <begin position="118"/>
        <end position="135"/>
    </location>
</feature>
<proteinExistence type="predicted"/>
<feature type="region of interest" description="Disordered" evidence="1">
    <location>
        <begin position="214"/>
        <end position="236"/>
    </location>
</feature>
<evidence type="ECO:0000256" key="1">
    <source>
        <dbReference type="SAM" id="MobiDB-lite"/>
    </source>
</evidence>
<keyword evidence="2" id="KW-0472">Membrane</keyword>
<feature type="transmembrane region" description="Helical" evidence="2">
    <location>
        <begin position="96"/>
        <end position="112"/>
    </location>
</feature>
<evidence type="ECO:0000256" key="2">
    <source>
        <dbReference type="SAM" id="Phobius"/>
    </source>
</evidence>
<feature type="transmembrane region" description="Helical" evidence="2">
    <location>
        <begin position="186"/>
        <end position="207"/>
    </location>
</feature>